<feature type="transmembrane region" description="Helical" evidence="5">
    <location>
        <begin position="6"/>
        <end position="24"/>
    </location>
</feature>
<organism evidence="6 7">
    <name type="scientific">Candidatus Acidiferrum panamense</name>
    <dbReference type="NCBI Taxonomy" id="2741543"/>
    <lineage>
        <taxon>Bacteria</taxon>
        <taxon>Pseudomonadati</taxon>
        <taxon>Acidobacteriota</taxon>
        <taxon>Terriglobia</taxon>
        <taxon>Candidatus Acidiferrales</taxon>
        <taxon>Candidatus Acidiferrum</taxon>
    </lineage>
</organism>
<dbReference type="PANTHER" id="PTHR12714:SF24">
    <property type="entry name" value="SLR1182 PROTEIN"/>
    <property type="match status" value="1"/>
</dbReference>
<name>A0A7V8NV62_9BACT</name>
<dbReference type="GO" id="GO:0012505">
    <property type="term" value="C:endomembrane system"/>
    <property type="evidence" value="ECO:0007669"/>
    <property type="project" value="UniProtKB-SubCell"/>
</dbReference>
<dbReference type="GO" id="GO:0008168">
    <property type="term" value="F:methyltransferase activity"/>
    <property type="evidence" value="ECO:0007669"/>
    <property type="project" value="UniProtKB-KW"/>
</dbReference>
<dbReference type="Gene3D" id="1.20.120.1630">
    <property type="match status" value="1"/>
</dbReference>
<proteinExistence type="predicted"/>
<keyword evidence="4 5" id="KW-0472">Membrane</keyword>
<accession>A0A7V8NV62</accession>
<sequence length="189" mass="21509">MTSPRQWIDALWLFFGVYWLASAIKRKKTKQRETMLQRLGYTAPLGLGFYLLYQPHPLYGWLMYRFLPAGPVGAWLGVALTAGGVAVAFWARWHLGTNWSGVVTLKEGHELIRTGPYRAMRHPIYTGILLALLGTAITFGEVRALLAVVLAWFSFYIKARREELFLSQEFGAGFAEHKQRTGMFLPRLS</sequence>
<dbReference type="Proteomes" id="UP000567293">
    <property type="component" value="Unassembled WGS sequence"/>
</dbReference>
<reference evidence="6" key="1">
    <citation type="submission" date="2020-06" db="EMBL/GenBank/DDBJ databases">
        <title>Legume-microbial interactions unlock mineral nutrients during tropical forest succession.</title>
        <authorList>
            <person name="Epihov D.Z."/>
        </authorList>
    </citation>
    <scope>NUCLEOTIDE SEQUENCE [LARGE SCALE GENOMIC DNA]</scope>
    <source>
        <strain evidence="6">Pan2503</strain>
    </source>
</reference>
<evidence type="ECO:0000256" key="5">
    <source>
        <dbReference type="SAM" id="Phobius"/>
    </source>
</evidence>
<feature type="transmembrane region" description="Helical" evidence="5">
    <location>
        <begin position="128"/>
        <end position="157"/>
    </location>
</feature>
<gene>
    <name evidence="6" type="ORF">HRJ53_23835</name>
</gene>
<dbReference type="PANTHER" id="PTHR12714">
    <property type="entry name" value="PROTEIN-S ISOPRENYLCYSTEINE O-METHYLTRANSFERASE"/>
    <property type="match status" value="1"/>
</dbReference>
<keyword evidence="3 5" id="KW-1133">Transmembrane helix</keyword>
<evidence type="ECO:0000313" key="7">
    <source>
        <dbReference type="Proteomes" id="UP000567293"/>
    </source>
</evidence>
<dbReference type="Pfam" id="PF04191">
    <property type="entry name" value="PEMT"/>
    <property type="match status" value="1"/>
</dbReference>
<keyword evidence="7" id="KW-1185">Reference proteome</keyword>
<feature type="transmembrane region" description="Helical" evidence="5">
    <location>
        <begin position="73"/>
        <end position="91"/>
    </location>
</feature>
<dbReference type="EMBL" id="JACDQQ010002300">
    <property type="protein sequence ID" value="MBA0088027.1"/>
    <property type="molecule type" value="Genomic_DNA"/>
</dbReference>
<evidence type="ECO:0000256" key="3">
    <source>
        <dbReference type="ARBA" id="ARBA00022989"/>
    </source>
</evidence>
<evidence type="ECO:0000256" key="4">
    <source>
        <dbReference type="ARBA" id="ARBA00023136"/>
    </source>
</evidence>
<evidence type="ECO:0000256" key="2">
    <source>
        <dbReference type="ARBA" id="ARBA00022692"/>
    </source>
</evidence>
<keyword evidence="2 5" id="KW-0812">Transmembrane</keyword>
<feature type="transmembrane region" description="Helical" evidence="5">
    <location>
        <begin position="36"/>
        <end position="53"/>
    </location>
</feature>
<comment type="subcellular location">
    <subcellularLocation>
        <location evidence="1">Endomembrane system</location>
        <topology evidence="1">Multi-pass membrane protein</topology>
    </subcellularLocation>
</comment>
<protein>
    <submittedName>
        <fullName evidence="6">Isoprenylcysteine carboxylmethyltransferase family protein</fullName>
    </submittedName>
</protein>
<evidence type="ECO:0000256" key="1">
    <source>
        <dbReference type="ARBA" id="ARBA00004127"/>
    </source>
</evidence>
<dbReference type="GO" id="GO:0032259">
    <property type="term" value="P:methylation"/>
    <property type="evidence" value="ECO:0007669"/>
    <property type="project" value="UniProtKB-KW"/>
</dbReference>
<dbReference type="InterPro" id="IPR007318">
    <property type="entry name" value="Phopholipid_MeTrfase"/>
</dbReference>
<dbReference type="AlphaFoldDB" id="A0A7V8NV62"/>
<evidence type="ECO:0000313" key="6">
    <source>
        <dbReference type="EMBL" id="MBA0088027.1"/>
    </source>
</evidence>
<comment type="caution">
    <text evidence="6">The sequence shown here is derived from an EMBL/GenBank/DDBJ whole genome shotgun (WGS) entry which is preliminary data.</text>
</comment>